<reference evidence="2 3" key="1">
    <citation type="submission" date="2020-08" db="EMBL/GenBank/DDBJ databases">
        <title>Genomic Encyclopedia of Type Strains, Phase IV (KMG-IV): sequencing the most valuable type-strain genomes for metagenomic binning, comparative biology and taxonomic classification.</title>
        <authorList>
            <person name="Goeker M."/>
        </authorList>
    </citation>
    <scope>NUCLEOTIDE SEQUENCE [LARGE SCALE GENOMIC DNA]</scope>
    <source>
        <strain evidence="2 3">DSM 102983</strain>
    </source>
</reference>
<protein>
    <submittedName>
        <fullName evidence="2">Polysaccharide deacetylase family protein (PEP-CTERM system associated)</fullName>
    </submittedName>
</protein>
<dbReference type="InterPro" id="IPR045235">
    <property type="entry name" value="PuuE_HpPgdA-like"/>
</dbReference>
<dbReference type="PANTHER" id="PTHR47561:SF1">
    <property type="entry name" value="POLYSACCHARIDE DEACETYLASE FAMILY PROTEIN (AFU_ORTHOLOGUE AFUA_6G05030)"/>
    <property type="match status" value="1"/>
</dbReference>
<gene>
    <name evidence="2" type="ORF">GGQ57_003647</name>
</gene>
<dbReference type="InterPro" id="IPR002509">
    <property type="entry name" value="NODB_dom"/>
</dbReference>
<keyword evidence="3" id="KW-1185">Reference proteome</keyword>
<dbReference type="InterPro" id="IPR022560">
    <property type="entry name" value="DUF3473"/>
</dbReference>
<accession>A0ABR6KQE8</accession>
<dbReference type="Proteomes" id="UP000533637">
    <property type="component" value="Unassembled WGS sequence"/>
</dbReference>
<dbReference type="Pfam" id="PF01522">
    <property type="entry name" value="Polysacc_deac_1"/>
    <property type="match status" value="1"/>
</dbReference>
<organism evidence="2 3">
    <name type="scientific">Parabacteroides faecis</name>
    <dbReference type="NCBI Taxonomy" id="1217282"/>
    <lineage>
        <taxon>Bacteria</taxon>
        <taxon>Pseudomonadati</taxon>
        <taxon>Bacteroidota</taxon>
        <taxon>Bacteroidia</taxon>
        <taxon>Bacteroidales</taxon>
        <taxon>Tannerellaceae</taxon>
        <taxon>Parabacteroides</taxon>
    </lineage>
</organism>
<dbReference type="SUPFAM" id="SSF88713">
    <property type="entry name" value="Glycoside hydrolase/deacetylase"/>
    <property type="match status" value="1"/>
</dbReference>
<sequence>MNILSFDIEEWYIEKKFCGGRVEKYRKFDSYLNKILDILDENNQKATFFCVGRIAADFHYVIRKISERGHEIGCHSNEHLWLTQMTPKQLQEDTKEAIDALQDVSGQSVVSYRAPAFSIGEKNKWAIEILAECGIERDSSIYPAVRDFGGFPAFPANNPVLIEYNNVQLKEFPIALTHMLGKDFAFSGGGYFRLFPLQFIKYKMSHNNYFIAYFHIGDLIHNQDGMMTRIEYETYFRENGSVKNRMMRYVKSSIGTKGAFEKMQKLLNSASFVSLEDADNQLTFENKILL</sequence>
<evidence type="ECO:0000259" key="1">
    <source>
        <dbReference type="PROSITE" id="PS51677"/>
    </source>
</evidence>
<evidence type="ECO:0000313" key="2">
    <source>
        <dbReference type="EMBL" id="MBB4623731.1"/>
    </source>
</evidence>
<dbReference type="PANTHER" id="PTHR47561">
    <property type="entry name" value="POLYSACCHARIDE DEACETYLASE FAMILY PROTEIN (AFU_ORTHOLOGUE AFUA_6G05030)"/>
    <property type="match status" value="1"/>
</dbReference>
<evidence type="ECO:0000313" key="3">
    <source>
        <dbReference type="Proteomes" id="UP000533637"/>
    </source>
</evidence>
<dbReference type="EMBL" id="JACHOC010000007">
    <property type="protein sequence ID" value="MBB4623731.1"/>
    <property type="molecule type" value="Genomic_DNA"/>
</dbReference>
<proteinExistence type="predicted"/>
<name>A0ABR6KQE8_9BACT</name>
<dbReference type="Gene3D" id="3.20.20.370">
    <property type="entry name" value="Glycoside hydrolase/deacetylase"/>
    <property type="match status" value="1"/>
</dbReference>
<dbReference type="InterPro" id="IPR011330">
    <property type="entry name" value="Glyco_hydro/deAcase_b/a-brl"/>
</dbReference>
<dbReference type="CDD" id="cd10941">
    <property type="entry name" value="CE4_PuuE_HpPgdA_like_2"/>
    <property type="match status" value="1"/>
</dbReference>
<feature type="domain" description="NodB homology" evidence="1">
    <location>
        <begin position="9"/>
        <end position="229"/>
    </location>
</feature>
<dbReference type="PROSITE" id="PS51677">
    <property type="entry name" value="NODB"/>
    <property type="match status" value="1"/>
</dbReference>
<comment type="caution">
    <text evidence="2">The sequence shown here is derived from an EMBL/GenBank/DDBJ whole genome shotgun (WGS) entry which is preliminary data.</text>
</comment>
<dbReference type="Pfam" id="PF11959">
    <property type="entry name" value="DUF3473"/>
    <property type="match status" value="1"/>
</dbReference>
<dbReference type="RefSeq" id="WP_183671700.1">
    <property type="nucleotide sequence ID" value="NZ_BMPB01000008.1"/>
</dbReference>